<name>A0ABW9ZSU4_9HYPH</name>
<dbReference type="InterPro" id="IPR031325">
    <property type="entry name" value="RHS_repeat"/>
</dbReference>
<organism evidence="1 2">
    <name type="scientific">Pannonibacter tanglangensis</name>
    <dbReference type="NCBI Taxonomy" id="2750084"/>
    <lineage>
        <taxon>Bacteria</taxon>
        <taxon>Pseudomonadati</taxon>
        <taxon>Pseudomonadota</taxon>
        <taxon>Alphaproteobacteria</taxon>
        <taxon>Hyphomicrobiales</taxon>
        <taxon>Stappiaceae</taxon>
        <taxon>Pannonibacter</taxon>
    </lineage>
</organism>
<evidence type="ECO:0000313" key="2">
    <source>
        <dbReference type="Proteomes" id="UP000541347"/>
    </source>
</evidence>
<dbReference type="EMBL" id="JAABLP010000023">
    <property type="protein sequence ID" value="NBN66092.1"/>
    <property type="molecule type" value="Genomic_DNA"/>
</dbReference>
<evidence type="ECO:0008006" key="3">
    <source>
        <dbReference type="Google" id="ProtNLM"/>
    </source>
</evidence>
<proteinExistence type="predicted"/>
<dbReference type="Gene3D" id="2.180.10.10">
    <property type="entry name" value="RHS repeat-associated core"/>
    <property type="match status" value="1"/>
</dbReference>
<reference evidence="1 2" key="1">
    <citation type="submission" date="2020-01" db="EMBL/GenBank/DDBJ databases">
        <authorList>
            <person name="Peng S.Y."/>
            <person name="Li J."/>
            <person name="Wang M."/>
            <person name="Wang L."/>
            <person name="Wang C.Q."/>
            <person name="Wang J.R."/>
        </authorList>
    </citation>
    <scope>NUCLEOTIDE SEQUENCE [LARGE SCALE GENOMIC DNA]</scope>
    <source>
        <strain evidence="1 2">XCT-34</strain>
    </source>
</reference>
<feature type="non-terminal residue" evidence="1">
    <location>
        <position position="1"/>
    </location>
</feature>
<dbReference type="InterPro" id="IPR006530">
    <property type="entry name" value="YD"/>
</dbReference>
<comment type="caution">
    <text evidence="1">The sequence shown here is derived from an EMBL/GenBank/DDBJ whole genome shotgun (WGS) entry which is preliminary data.</text>
</comment>
<dbReference type="NCBIfam" id="TIGR01643">
    <property type="entry name" value="YD_repeat_2x"/>
    <property type="match status" value="1"/>
</dbReference>
<gene>
    <name evidence="1" type="ORF">GWI71_20615</name>
</gene>
<dbReference type="Pfam" id="PF05593">
    <property type="entry name" value="RHS_repeat"/>
    <property type="match status" value="1"/>
</dbReference>
<dbReference type="Proteomes" id="UP000541347">
    <property type="component" value="Unassembled WGS sequence"/>
</dbReference>
<accession>A0ABW9ZSU4</accession>
<protein>
    <recommendedName>
        <fullName evidence="3">YD repeat-containing protein</fullName>
    </recommendedName>
</protein>
<evidence type="ECO:0000313" key="1">
    <source>
        <dbReference type="EMBL" id="NBN66092.1"/>
    </source>
</evidence>
<keyword evidence="2" id="KW-1185">Reference proteome</keyword>
<feature type="non-terminal residue" evidence="1">
    <location>
        <position position="192"/>
    </location>
</feature>
<sequence length="192" mass="21143">SYDAQGNLVSEADGAGNTTRYVYDGTYKLFPVEKQLPAFGRDPRHKTLNVWDMVCGLPSSVTDENGAKTTFVYDALCRKKEERLPTGGYVKSNYLSLGDPTKSAIETRTKHATSGEVISRSRIDGFGREVAKTDYGSSTSNPDAITSYVDYDARGNVERKSNPRKSGETSLWTVFSYDGLNRPVKTTMPDGK</sequence>